<dbReference type="PROSITE" id="PS00301">
    <property type="entry name" value="G_TR_1"/>
    <property type="match status" value="1"/>
</dbReference>
<keyword evidence="6" id="KW-1185">Reference proteome</keyword>
<dbReference type="InterPro" id="IPR027417">
    <property type="entry name" value="P-loop_NTPase"/>
</dbReference>
<dbReference type="PROSITE" id="PS51722">
    <property type="entry name" value="G_TR_2"/>
    <property type="match status" value="1"/>
</dbReference>
<comment type="caution">
    <text evidence="5">The sequence shown here is derived from an EMBL/GenBank/DDBJ whole genome shotgun (WGS) entry which is preliminary data.</text>
</comment>
<dbReference type="Pfam" id="PF14492">
    <property type="entry name" value="EFG_III"/>
    <property type="match status" value="1"/>
</dbReference>
<dbReference type="Proteomes" id="UP000037510">
    <property type="component" value="Unassembled WGS sequence"/>
</dbReference>
<dbReference type="InterPro" id="IPR041095">
    <property type="entry name" value="EFG_II"/>
</dbReference>
<gene>
    <name evidence="5" type="ORF">OBRU01_22630</name>
</gene>
<dbReference type="InterPro" id="IPR031157">
    <property type="entry name" value="G_TR_CS"/>
</dbReference>
<dbReference type="InterPro" id="IPR009000">
    <property type="entry name" value="Transl_B-barrel_sf"/>
</dbReference>
<dbReference type="Pfam" id="PF00009">
    <property type="entry name" value="GTP_EFTU"/>
    <property type="match status" value="1"/>
</dbReference>
<dbReference type="GO" id="GO:0005525">
    <property type="term" value="F:GTP binding"/>
    <property type="evidence" value="ECO:0007669"/>
    <property type="project" value="UniProtKB-KW"/>
</dbReference>
<reference evidence="5 6" key="1">
    <citation type="journal article" date="2015" name="Genome Biol. Evol.">
        <title>The genome of winter moth (Operophtera brumata) provides a genomic perspective on sexual dimorphism and phenology.</title>
        <authorList>
            <person name="Derks M.F."/>
            <person name="Smit S."/>
            <person name="Salis L."/>
            <person name="Schijlen E."/>
            <person name="Bossers A."/>
            <person name="Mateman C."/>
            <person name="Pijl A.S."/>
            <person name="de Ridder D."/>
            <person name="Groenen M.A."/>
            <person name="Visser M.E."/>
            <person name="Megens H.J."/>
        </authorList>
    </citation>
    <scope>NUCLEOTIDE SEQUENCE [LARGE SCALE GENOMIC DNA]</scope>
    <source>
        <strain evidence="5">WM2013NL</strain>
        <tissue evidence="5">Head and thorax</tissue>
    </source>
</reference>
<dbReference type="NCBIfam" id="TIGR00231">
    <property type="entry name" value="small_GTP"/>
    <property type="match status" value="1"/>
</dbReference>
<dbReference type="GO" id="GO:0003924">
    <property type="term" value="F:GTPase activity"/>
    <property type="evidence" value="ECO:0007669"/>
    <property type="project" value="InterPro"/>
</dbReference>
<evidence type="ECO:0000256" key="1">
    <source>
        <dbReference type="ARBA" id="ARBA00022741"/>
    </source>
</evidence>
<evidence type="ECO:0000313" key="5">
    <source>
        <dbReference type="EMBL" id="KOB62369.1"/>
    </source>
</evidence>
<evidence type="ECO:0000259" key="4">
    <source>
        <dbReference type="PROSITE" id="PS51722"/>
    </source>
</evidence>
<dbReference type="InterPro" id="IPR000795">
    <property type="entry name" value="T_Tr_GTP-bd_dom"/>
</dbReference>
<dbReference type="SUPFAM" id="SSF54980">
    <property type="entry name" value="EF-G C-terminal domain-like"/>
    <property type="match status" value="1"/>
</dbReference>
<dbReference type="AlphaFoldDB" id="A0A0L7KHK7"/>
<dbReference type="Gene3D" id="3.40.50.300">
    <property type="entry name" value="P-loop containing nucleotide triphosphate hydrolases"/>
    <property type="match status" value="3"/>
</dbReference>
<dbReference type="InterPro" id="IPR035647">
    <property type="entry name" value="EFG_III/V"/>
</dbReference>
<keyword evidence="5" id="KW-0251">Elongation factor</keyword>
<keyword evidence="3" id="KW-0342">GTP-binding</keyword>
<evidence type="ECO:0000256" key="3">
    <source>
        <dbReference type="ARBA" id="ARBA00023134"/>
    </source>
</evidence>
<feature type="domain" description="Tr-type G" evidence="4">
    <location>
        <begin position="1"/>
        <end position="285"/>
    </location>
</feature>
<dbReference type="GO" id="GO:0003746">
    <property type="term" value="F:translation elongation factor activity"/>
    <property type="evidence" value="ECO:0007669"/>
    <property type="project" value="UniProtKB-KW"/>
</dbReference>
<accession>A0A0L7KHK7</accession>
<proteinExistence type="predicted"/>
<dbReference type="Gene3D" id="3.30.70.870">
    <property type="entry name" value="Elongation Factor G (Translational Gtpase), domain 3"/>
    <property type="match status" value="2"/>
</dbReference>
<organism evidence="5 6">
    <name type="scientific">Operophtera brumata</name>
    <name type="common">Winter moth</name>
    <name type="synonym">Phalaena brumata</name>
    <dbReference type="NCBI Taxonomy" id="104452"/>
    <lineage>
        <taxon>Eukaryota</taxon>
        <taxon>Metazoa</taxon>
        <taxon>Ecdysozoa</taxon>
        <taxon>Arthropoda</taxon>
        <taxon>Hexapoda</taxon>
        <taxon>Insecta</taxon>
        <taxon>Pterygota</taxon>
        <taxon>Neoptera</taxon>
        <taxon>Endopterygota</taxon>
        <taxon>Lepidoptera</taxon>
        <taxon>Glossata</taxon>
        <taxon>Ditrysia</taxon>
        <taxon>Geometroidea</taxon>
        <taxon>Geometridae</taxon>
        <taxon>Larentiinae</taxon>
        <taxon>Operophtera</taxon>
    </lineage>
</organism>
<protein>
    <submittedName>
        <fullName evidence="5">Putative mitochondrial elongation factor G2</fullName>
    </submittedName>
</protein>
<keyword evidence="1" id="KW-0547">Nucleotide-binding</keyword>
<dbReference type="SUPFAM" id="SSF50447">
    <property type="entry name" value="Translation proteins"/>
    <property type="match status" value="1"/>
</dbReference>
<sequence length="796" mass="87258">MLFYSGTIRSMGEVHHGNTVTDYMEQERQRGITITSAAVSFPWADGQINLIDTPGHIDFTMEVEQSLAVLDGAVIVLDASAGVEAQTHTVWRQSRGYRVPRLLYLNKMDRNDADTHACVSSVRDKLRAETLLLHHPMDRTDADTHACVSSVRDKLRAETLLLHHPVRHEGRLIDLITLEEIIWTQGRGQNFVRRKLTEKKDGSKWEAAMTDHRLLIDTLSSIDDDIADLIIQNESLEVDRNEIEKAIRRSTISMKAFPILCGSSYKNIGVQTLMDAVMSYLPSPLEGHRLYKCFGPDLAARAFKVQHDDQKGVLTFLRLYSGEITLADECKPVETVTAGNIAVVSSLKTTMTGDLVTSSQAAASRAKATLASLLKDPGQLDTLMLPSAKQRLQNLDAEPTNEETAEVLLGIGTRIPEPVFLCSIEPPSVGHQAALETALAELQREDPSMGELHLEIIKERIVREYKIDVELGPLQIAYREALVGAGRHTLSQDRKIGNLRQQVKVTMSAKTVKGLPQDKILKRASHAALAGSGTRHLGVRPHRGGRAVPQKSKLSTVSNVQATLRWLEVGRGTSESVLTVAVAQCLRRLVVDVIATLHWLEVGRGTSESVLTAAVAQCLRRVSYQQRASHAALGGSGAWHLGVRPHRGGRAVPLKSKLSTVVDVQATLHLLEVGRGTSESVLTAAVAQCLRRLVVDVQATLHWLEVGRGTSESVLDAAVAQCLRRLVVDVQATLHWLKVGRGTSESVLTAAVAQCLRRLVVDVQATLHWLEVGRGTSESVLTAAVAQCLRRVSYQQ</sequence>
<evidence type="ECO:0000256" key="2">
    <source>
        <dbReference type="ARBA" id="ARBA00022917"/>
    </source>
</evidence>
<dbReference type="PANTHER" id="PTHR43261">
    <property type="entry name" value="TRANSLATION ELONGATION FACTOR G-RELATED"/>
    <property type="match status" value="1"/>
</dbReference>
<dbReference type="PANTHER" id="PTHR43261:SF1">
    <property type="entry name" value="RIBOSOME-RELEASING FACTOR 2, MITOCHONDRIAL"/>
    <property type="match status" value="1"/>
</dbReference>
<dbReference type="GO" id="GO:0032543">
    <property type="term" value="P:mitochondrial translation"/>
    <property type="evidence" value="ECO:0007669"/>
    <property type="project" value="TreeGrafter"/>
</dbReference>
<keyword evidence="2" id="KW-0648">Protein biosynthesis</keyword>
<dbReference type="InterPro" id="IPR005225">
    <property type="entry name" value="Small_GTP-bd"/>
</dbReference>
<dbReference type="STRING" id="104452.A0A0L7KHK7"/>
<name>A0A0L7KHK7_OPEBR</name>
<dbReference type="GO" id="GO:0032790">
    <property type="term" value="P:ribosome disassembly"/>
    <property type="evidence" value="ECO:0007669"/>
    <property type="project" value="TreeGrafter"/>
</dbReference>
<dbReference type="GO" id="GO:0005739">
    <property type="term" value="C:mitochondrion"/>
    <property type="evidence" value="ECO:0007669"/>
    <property type="project" value="TreeGrafter"/>
</dbReference>
<dbReference type="EMBL" id="JTDY01009882">
    <property type="protein sequence ID" value="KOB62369.1"/>
    <property type="molecule type" value="Genomic_DNA"/>
</dbReference>
<evidence type="ECO:0000313" key="6">
    <source>
        <dbReference type="Proteomes" id="UP000037510"/>
    </source>
</evidence>
<dbReference type="SUPFAM" id="SSF52540">
    <property type="entry name" value="P-loop containing nucleoside triphosphate hydrolases"/>
    <property type="match status" value="1"/>
</dbReference>